<evidence type="ECO:0000313" key="2">
    <source>
        <dbReference type="EMBL" id="PLB41463.1"/>
    </source>
</evidence>
<organism evidence="2 3">
    <name type="scientific">Aspergillus candidus</name>
    <dbReference type="NCBI Taxonomy" id="41067"/>
    <lineage>
        <taxon>Eukaryota</taxon>
        <taxon>Fungi</taxon>
        <taxon>Dikarya</taxon>
        <taxon>Ascomycota</taxon>
        <taxon>Pezizomycotina</taxon>
        <taxon>Eurotiomycetes</taxon>
        <taxon>Eurotiomycetidae</taxon>
        <taxon>Eurotiales</taxon>
        <taxon>Aspergillaceae</taxon>
        <taxon>Aspergillus</taxon>
        <taxon>Aspergillus subgen. Circumdati</taxon>
    </lineage>
</organism>
<dbReference type="GeneID" id="36527977"/>
<keyword evidence="1" id="KW-0472">Membrane</keyword>
<evidence type="ECO:0000256" key="1">
    <source>
        <dbReference type="SAM" id="Phobius"/>
    </source>
</evidence>
<feature type="transmembrane region" description="Helical" evidence="1">
    <location>
        <begin position="35"/>
        <end position="60"/>
    </location>
</feature>
<accession>A0A2I2FLH4</accession>
<keyword evidence="1" id="KW-1133">Transmembrane helix</keyword>
<proteinExistence type="predicted"/>
<keyword evidence="1" id="KW-0812">Transmembrane</keyword>
<dbReference type="RefSeq" id="XP_024675475.1">
    <property type="nucleotide sequence ID" value="XM_024820817.1"/>
</dbReference>
<keyword evidence="3" id="KW-1185">Reference proteome</keyword>
<dbReference type="EMBL" id="KZ559120">
    <property type="protein sequence ID" value="PLB41463.1"/>
    <property type="molecule type" value="Genomic_DNA"/>
</dbReference>
<name>A0A2I2FLH4_ASPCN</name>
<sequence>MRLTGPRYRAAGGSNENDSNAILQAVWPPPERIRFVLVGLEVSCLVAITIVRLVLISPFLPT</sequence>
<dbReference type="AlphaFoldDB" id="A0A2I2FLH4"/>
<dbReference type="Proteomes" id="UP000234585">
    <property type="component" value="Unassembled WGS sequence"/>
</dbReference>
<gene>
    <name evidence="2" type="ORF">BDW47DRAFT_99112</name>
</gene>
<reference evidence="2 3" key="1">
    <citation type="submission" date="2017-12" db="EMBL/GenBank/DDBJ databases">
        <authorList>
            <consortium name="DOE Joint Genome Institute"/>
            <person name="Haridas S."/>
            <person name="Kjaerbolling I."/>
            <person name="Vesth T.C."/>
            <person name="Frisvad J.C."/>
            <person name="Nybo J.L."/>
            <person name="Theobald S."/>
            <person name="Kuo A."/>
            <person name="Bowyer P."/>
            <person name="Matsuda Y."/>
            <person name="Mondo S."/>
            <person name="Lyhne E.K."/>
            <person name="Kogle M.E."/>
            <person name="Clum A."/>
            <person name="Lipzen A."/>
            <person name="Salamov A."/>
            <person name="Ngan C.Y."/>
            <person name="Daum C."/>
            <person name="Chiniquy J."/>
            <person name="Barry K."/>
            <person name="LaButti K."/>
            <person name="Simmons B.A."/>
            <person name="Magnuson J.K."/>
            <person name="Mortensen U.H."/>
            <person name="Larsen T.O."/>
            <person name="Grigoriev I.V."/>
            <person name="Baker S.E."/>
            <person name="Andersen M.R."/>
            <person name="Nordberg H.P."/>
            <person name="Cantor M.N."/>
            <person name="Hua S.X."/>
        </authorList>
    </citation>
    <scope>NUCLEOTIDE SEQUENCE [LARGE SCALE GENOMIC DNA]</scope>
    <source>
        <strain evidence="2 3">CBS 102.13</strain>
    </source>
</reference>
<protein>
    <submittedName>
        <fullName evidence="2">Uncharacterized protein</fullName>
    </submittedName>
</protein>
<evidence type="ECO:0000313" key="3">
    <source>
        <dbReference type="Proteomes" id="UP000234585"/>
    </source>
</evidence>